<evidence type="ECO:0000259" key="1">
    <source>
        <dbReference type="Pfam" id="PF00078"/>
    </source>
</evidence>
<proteinExistence type="predicted"/>
<dbReference type="InterPro" id="IPR043128">
    <property type="entry name" value="Rev_trsase/Diguanyl_cyclase"/>
</dbReference>
<dbReference type="Pfam" id="PF00078">
    <property type="entry name" value="RVT_1"/>
    <property type="match status" value="1"/>
</dbReference>
<dbReference type="AlphaFoldDB" id="A0ABD0Z547"/>
<keyword evidence="3" id="KW-1185">Reference proteome</keyword>
<evidence type="ECO:0000313" key="2">
    <source>
        <dbReference type="EMBL" id="KAL1131213.1"/>
    </source>
</evidence>
<dbReference type="GO" id="GO:0071897">
    <property type="term" value="P:DNA biosynthetic process"/>
    <property type="evidence" value="ECO:0007669"/>
    <property type="project" value="UniProtKB-ARBA"/>
</dbReference>
<reference evidence="2 3" key="1">
    <citation type="submission" date="2024-07" db="EMBL/GenBank/DDBJ databases">
        <title>Chromosome-level genome assembly of the water stick insect Ranatra chinensis (Heteroptera: Nepidae).</title>
        <authorList>
            <person name="Liu X."/>
        </authorList>
    </citation>
    <scope>NUCLEOTIDE SEQUENCE [LARGE SCALE GENOMIC DNA]</scope>
    <source>
        <strain evidence="2">Cailab_2021Rc</strain>
        <tissue evidence="2">Muscle</tissue>
    </source>
</reference>
<accession>A0ABD0Z547</accession>
<feature type="domain" description="Reverse transcriptase" evidence="1">
    <location>
        <begin position="180"/>
        <end position="242"/>
    </location>
</feature>
<dbReference type="SUPFAM" id="SSF56672">
    <property type="entry name" value="DNA/RNA polymerases"/>
    <property type="match status" value="1"/>
</dbReference>
<dbReference type="InterPro" id="IPR043502">
    <property type="entry name" value="DNA/RNA_pol_sf"/>
</dbReference>
<dbReference type="CDD" id="cd01647">
    <property type="entry name" value="RT_LTR"/>
    <property type="match status" value="1"/>
</dbReference>
<dbReference type="Proteomes" id="UP001558652">
    <property type="component" value="Unassembled WGS sequence"/>
</dbReference>
<dbReference type="PANTHER" id="PTHR24559:SF444">
    <property type="entry name" value="REVERSE TRANSCRIPTASE DOMAIN-CONTAINING PROTEIN"/>
    <property type="match status" value="1"/>
</dbReference>
<organism evidence="2 3">
    <name type="scientific">Ranatra chinensis</name>
    <dbReference type="NCBI Taxonomy" id="642074"/>
    <lineage>
        <taxon>Eukaryota</taxon>
        <taxon>Metazoa</taxon>
        <taxon>Ecdysozoa</taxon>
        <taxon>Arthropoda</taxon>
        <taxon>Hexapoda</taxon>
        <taxon>Insecta</taxon>
        <taxon>Pterygota</taxon>
        <taxon>Neoptera</taxon>
        <taxon>Paraneoptera</taxon>
        <taxon>Hemiptera</taxon>
        <taxon>Heteroptera</taxon>
        <taxon>Panheteroptera</taxon>
        <taxon>Nepomorpha</taxon>
        <taxon>Nepidae</taxon>
        <taxon>Ranatrinae</taxon>
        <taxon>Ranatra</taxon>
    </lineage>
</organism>
<name>A0ABD0Z547_9HEMI</name>
<dbReference type="PANTHER" id="PTHR24559">
    <property type="entry name" value="TRANSPOSON TY3-I GAG-POL POLYPROTEIN"/>
    <property type="match status" value="1"/>
</dbReference>
<gene>
    <name evidence="2" type="ORF">AAG570_010831</name>
</gene>
<dbReference type="Gene3D" id="3.10.10.10">
    <property type="entry name" value="HIV Type 1 Reverse Transcriptase, subunit A, domain 1"/>
    <property type="match status" value="1"/>
</dbReference>
<evidence type="ECO:0000313" key="3">
    <source>
        <dbReference type="Proteomes" id="UP001558652"/>
    </source>
</evidence>
<dbReference type="EMBL" id="JBFDAA010000006">
    <property type="protein sequence ID" value="KAL1131213.1"/>
    <property type="molecule type" value="Genomic_DNA"/>
</dbReference>
<dbReference type="Gene3D" id="3.30.70.270">
    <property type="match status" value="1"/>
</dbReference>
<protein>
    <recommendedName>
        <fullName evidence="1">Reverse transcriptase domain-containing protein</fullName>
    </recommendedName>
</protein>
<dbReference type="InterPro" id="IPR021109">
    <property type="entry name" value="Peptidase_aspartic_dom_sf"/>
</dbReference>
<dbReference type="InterPro" id="IPR053134">
    <property type="entry name" value="RNA-dir_DNA_polymerase"/>
</dbReference>
<dbReference type="InterPro" id="IPR000477">
    <property type="entry name" value="RT_dom"/>
</dbReference>
<dbReference type="Gene3D" id="2.40.70.10">
    <property type="entry name" value="Acid Proteases"/>
    <property type="match status" value="1"/>
</dbReference>
<comment type="caution">
    <text evidence="2">The sequence shown here is derived from an EMBL/GenBank/DDBJ whole genome shotgun (WGS) entry which is preliminary data.</text>
</comment>
<sequence>MGEKMAKGLGLKDDIEKCDCRIITVAGGKGMLGEVGLDLEALIGKKVIRKVHVASIPEESYNMIVGTDLLRPSECFVRFKRHKWRVKLGNKSYRVHSTLSFEDKIKGETYKEGEKLKATKRIKHGIDLIDDRAVYSKPRRYPVAFREIIQEHVKEMLATGVIRESVSTFNSPLWVVPKKLDKYGVQKYRVVVDYRELNKRTKTEKYPLPRLEEMIDRMAGSEVFSVIDLKSGYHQIPMEAILGTDALERVKDRSYEWA</sequence>